<dbReference type="EMBL" id="LAZR01003251">
    <property type="protein sequence ID" value="KKN20344.1"/>
    <property type="molecule type" value="Genomic_DNA"/>
</dbReference>
<evidence type="ECO:0000313" key="2">
    <source>
        <dbReference type="EMBL" id="KKN20344.1"/>
    </source>
</evidence>
<dbReference type="SUPFAM" id="SSF103196">
    <property type="entry name" value="Roadblock/LC7 domain"/>
    <property type="match status" value="1"/>
</dbReference>
<accession>A0A0F9NQY4</accession>
<comment type="caution">
    <text evidence="2">The sequence shown here is derived from an EMBL/GenBank/DDBJ whole genome shotgun (WGS) entry which is preliminary data.</text>
</comment>
<name>A0A0F9NQY4_9ZZZZ</name>
<reference evidence="2" key="1">
    <citation type="journal article" date="2015" name="Nature">
        <title>Complex archaea that bridge the gap between prokaryotes and eukaryotes.</title>
        <authorList>
            <person name="Spang A."/>
            <person name="Saw J.H."/>
            <person name="Jorgensen S.L."/>
            <person name="Zaremba-Niedzwiedzka K."/>
            <person name="Martijn J."/>
            <person name="Lind A.E."/>
            <person name="van Eijk R."/>
            <person name="Schleper C."/>
            <person name="Guy L."/>
            <person name="Ettema T.J."/>
        </authorList>
    </citation>
    <scope>NUCLEOTIDE SEQUENCE</scope>
</reference>
<protein>
    <recommendedName>
        <fullName evidence="3">Roadblock/LAMTOR2 domain-containing protein</fullName>
    </recommendedName>
</protein>
<organism evidence="2">
    <name type="scientific">marine sediment metagenome</name>
    <dbReference type="NCBI Taxonomy" id="412755"/>
    <lineage>
        <taxon>unclassified sequences</taxon>
        <taxon>metagenomes</taxon>
        <taxon>ecological metagenomes</taxon>
    </lineage>
</organism>
<sequence>MSSISLDIRKKMMHVLKDEENKTDLENLAVLSRVGIKVASAESSETDADATSASSTALIDLGLRLNQATGNGALTEIILHNSSGYSILMAINDDLIVFGGLTAVYRIGYYLGYLKELARKLNRLISGDEGTEMVLSLESEELEKIERQKREEEKFTIKKPSVEQDKAALDDLLGFLDEWDDDGQEFAELEAGNEINVVSIPKTIGLETEKDTQLIESLQAEKISISKKEPEFKVYDDEVPPIPLDDYAPMIIEEDPVSEVSPSTEEAPIPEVSPSIEEAPIPEKISSSSNLPSLGDLSPPEFEFSATEYDTEFILEEESEALGSVLKDLGWDQEED</sequence>
<dbReference type="AlphaFoldDB" id="A0A0F9NQY4"/>
<gene>
    <name evidence="2" type="ORF">LCGC14_0936530</name>
</gene>
<evidence type="ECO:0008006" key="3">
    <source>
        <dbReference type="Google" id="ProtNLM"/>
    </source>
</evidence>
<feature type="region of interest" description="Disordered" evidence="1">
    <location>
        <begin position="257"/>
        <end position="303"/>
    </location>
</feature>
<dbReference type="Gene3D" id="3.30.450.30">
    <property type="entry name" value="Dynein light chain 2a, cytoplasmic"/>
    <property type="match status" value="1"/>
</dbReference>
<proteinExistence type="predicted"/>
<evidence type="ECO:0000256" key="1">
    <source>
        <dbReference type="SAM" id="MobiDB-lite"/>
    </source>
</evidence>